<evidence type="ECO:0000313" key="3">
    <source>
        <dbReference type="Proteomes" id="UP000316649"/>
    </source>
</evidence>
<name>A0A557SBW3_9GAMM</name>
<sequence length="215" mass="24022">MKIALGNALLLTVSLSLATVAIANQARVSNIAMLGLSEWDEHSFKGNTDYRATQLDGTPVIHAISNGTASGLYKKIRVDLNETPYLNWQWQLEKGLQELDEESKAGDDYSARVYVIREGGLLPWRTKAINYVWSSRELAGSVWSNAFTDRSQMIAVRSASDVAGMMYREKRNVRADFKQLFGEAVRYVDVVAIMTDTDNSGLQASAYYGELYFTQ</sequence>
<evidence type="ECO:0000256" key="1">
    <source>
        <dbReference type="SAM" id="SignalP"/>
    </source>
</evidence>
<reference evidence="2 3" key="1">
    <citation type="submission" date="2019-07" db="EMBL/GenBank/DDBJ databases">
        <title>The pathways for chlorine oxyanion respiration interact through the shared metabolite chlorate.</title>
        <authorList>
            <person name="Barnum T.P."/>
            <person name="Cheng Y."/>
            <person name="Hill K.A."/>
            <person name="Lucas L.N."/>
            <person name="Carlson H.K."/>
            <person name="Coates J.D."/>
        </authorList>
    </citation>
    <scope>NUCLEOTIDE SEQUENCE [LARGE SCALE GENOMIC DNA]</scope>
    <source>
        <strain evidence="2 3">BK-1</strain>
    </source>
</reference>
<keyword evidence="3" id="KW-1185">Reference proteome</keyword>
<feature type="signal peptide" evidence="1">
    <location>
        <begin position="1"/>
        <end position="23"/>
    </location>
</feature>
<feature type="chain" id="PRO_5021709127" evidence="1">
    <location>
        <begin position="24"/>
        <end position="215"/>
    </location>
</feature>
<dbReference type="InterPro" id="IPR021409">
    <property type="entry name" value="DUF3047"/>
</dbReference>
<protein>
    <submittedName>
        <fullName evidence="2">DUF3047 domain-containing protein</fullName>
    </submittedName>
</protein>
<dbReference type="Pfam" id="PF11249">
    <property type="entry name" value="DUF3047"/>
    <property type="match status" value="1"/>
</dbReference>
<keyword evidence="1" id="KW-0732">Signal</keyword>
<comment type="caution">
    <text evidence="2">The sequence shown here is derived from an EMBL/GenBank/DDBJ whole genome shotgun (WGS) entry which is preliminary data.</text>
</comment>
<dbReference type="RefSeq" id="WP_144358980.1">
    <property type="nucleotide sequence ID" value="NZ_VMNH01000010.1"/>
</dbReference>
<dbReference type="EMBL" id="VMNH01000010">
    <property type="protein sequence ID" value="TVO74894.1"/>
    <property type="molecule type" value="Genomic_DNA"/>
</dbReference>
<accession>A0A557SBW3</accession>
<dbReference type="Proteomes" id="UP000316649">
    <property type="component" value="Unassembled WGS sequence"/>
</dbReference>
<gene>
    <name evidence="2" type="ORF">FHP88_10400</name>
</gene>
<proteinExistence type="predicted"/>
<organism evidence="2 3">
    <name type="scientific">Sedimenticola selenatireducens</name>
    <dbReference type="NCBI Taxonomy" id="191960"/>
    <lineage>
        <taxon>Bacteria</taxon>
        <taxon>Pseudomonadati</taxon>
        <taxon>Pseudomonadota</taxon>
        <taxon>Gammaproteobacteria</taxon>
        <taxon>Chromatiales</taxon>
        <taxon>Sedimenticolaceae</taxon>
        <taxon>Sedimenticola</taxon>
    </lineage>
</organism>
<dbReference type="OrthoDB" id="9775969at2"/>
<evidence type="ECO:0000313" key="2">
    <source>
        <dbReference type="EMBL" id="TVO74894.1"/>
    </source>
</evidence>
<dbReference type="AlphaFoldDB" id="A0A557SBW3"/>